<evidence type="ECO:0000256" key="5">
    <source>
        <dbReference type="ARBA" id="ARBA00023077"/>
    </source>
</evidence>
<feature type="domain" description="TonB-dependent receptor plug" evidence="12">
    <location>
        <begin position="116"/>
        <end position="220"/>
    </location>
</feature>
<evidence type="ECO:0000256" key="7">
    <source>
        <dbReference type="ARBA" id="ARBA00023237"/>
    </source>
</evidence>
<evidence type="ECO:0000313" key="14">
    <source>
        <dbReference type="Proteomes" id="UP001155483"/>
    </source>
</evidence>
<dbReference type="AlphaFoldDB" id="A0A9X3B7L9"/>
<reference evidence="13" key="1">
    <citation type="submission" date="2022-09" db="EMBL/GenBank/DDBJ databases">
        <authorList>
            <person name="Yuan C."/>
            <person name="Ke Z."/>
        </authorList>
    </citation>
    <scope>NUCLEOTIDE SEQUENCE</scope>
    <source>
        <strain evidence="13">LB-8</strain>
    </source>
</reference>
<dbReference type="Pfam" id="PF00593">
    <property type="entry name" value="TonB_dep_Rec_b-barrel"/>
    <property type="match status" value="1"/>
</dbReference>
<evidence type="ECO:0000256" key="4">
    <source>
        <dbReference type="ARBA" id="ARBA00022692"/>
    </source>
</evidence>
<keyword evidence="4 8" id="KW-0812">Transmembrane</keyword>
<dbReference type="Gene3D" id="2.60.40.1120">
    <property type="entry name" value="Carboxypeptidase-like, regulatory domain"/>
    <property type="match status" value="1"/>
</dbReference>
<dbReference type="InterPro" id="IPR036942">
    <property type="entry name" value="Beta-barrel_TonB_sf"/>
</dbReference>
<dbReference type="NCBIfam" id="TIGR04057">
    <property type="entry name" value="SusC_RagA_signa"/>
    <property type="match status" value="1"/>
</dbReference>
<keyword evidence="3 8" id="KW-1134">Transmembrane beta strand</keyword>
<evidence type="ECO:0000256" key="9">
    <source>
        <dbReference type="RuleBase" id="RU003357"/>
    </source>
</evidence>
<dbReference type="SUPFAM" id="SSF56935">
    <property type="entry name" value="Porins"/>
    <property type="match status" value="1"/>
</dbReference>
<keyword evidence="14" id="KW-1185">Reference proteome</keyword>
<dbReference type="RefSeq" id="WP_279296865.1">
    <property type="nucleotide sequence ID" value="NZ_JAOTIF010000005.1"/>
</dbReference>
<dbReference type="GO" id="GO:0009279">
    <property type="term" value="C:cell outer membrane"/>
    <property type="evidence" value="ECO:0007669"/>
    <property type="project" value="UniProtKB-SubCell"/>
</dbReference>
<feature type="signal peptide" evidence="10">
    <location>
        <begin position="1"/>
        <end position="20"/>
    </location>
</feature>
<keyword evidence="2 8" id="KW-0813">Transport</keyword>
<dbReference type="InterPro" id="IPR008969">
    <property type="entry name" value="CarboxyPept-like_regulatory"/>
</dbReference>
<comment type="caution">
    <text evidence="13">The sequence shown here is derived from an EMBL/GenBank/DDBJ whole genome shotgun (WGS) entry which is preliminary data.</text>
</comment>
<feature type="chain" id="PRO_5040802084" evidence="10">
    <location>
        <begin position="21"/>
        <end position="987"/>
    </location>
</feature>
<organism evidence="13 14">
    <name type="scientific">Paraflavisolibacter caeni</name>
    <dbReference type="NCBI Taxonomy" id="2982496"/>
    <lineage>
        <taxon>Bacteria</taxon>
        <taxon>Pseudomonadati</taxon>
        <taxon>Bacteroidota</taxon>
        <taxon>Chitinophagia</taxon>
        <taxon>Chitinophagales</taxon>
        <taxon>Chitinophagaceae</taxon>
        <taxon>Paraflavisolibacter</taxon>
    </lineage>
</organism>
<accession>A0A9X3B7L9</accession>
<dbReference type="Proteomes" id="UP001155483">
    <property type="component" value="Unassembled WGS sequence"/>
</dbReference>
<dbReference type="EMBL" id="JAOTIF010000005">
    <property type="protein sequence ID" value="MCU7549425.1"/>
    <property type="molecule type" value="Genomic_DNA"/>
</dbReference>
<evidence type="ECO:0000259" key="12">
    <source>
        <dbReference type="Pfam" id="PF07715"/>
    </source>
</evidence>
<dbReference type="PROSITE" id="PS52016">
    <property type="entry name" value="TONB_DEPENDENT_REC_3"/>
    <property type="match status" value="1"/>
</dbReference>
<evidence type="ECO:0000256" key="2">
    <source>
        <dbReference type="ARBA" id="ARBA00022448"/>
    </source>
</evidence>
<comment type="similarity">
    <text evidence="8 9">Belongs to the TonB-dependent receptor family.</text>
</comment>
<reference evidence="13" key="2">
    <citation type="submission" date="2023-04" db="EMBL/GenBank/DDBJ databases">
        <title>Paracnuella aquatica gen. nov., sp. nov., a member of the family Chitinophagaceae isolated from a hot spring.</title>
        <authorList>
            <person name="Wang C."/>
        </authorList>
    </citation>
    <scope>NUCLEOTIDE SEQUENCE</scope>
    <source>
        <strain evidence="13">LB-8</strain>
    </source>
</reference>
<dbReference type="InterPro" id="IPR023997">
    <property type="entry name" value="TonB-dep_OMP_SusC/RagA_CS"/>
</dbReference>
<keyword evidence="5 9" id="KW-0798">TonB box</keyword>
<sequence>MKIKSCLFLLLLFSFTAAFAQNRSITGRVTSSKGNTMPGVTVTQKGSQNSVVTDEEGKYSIIVPSTENLLLVFSSVGSKTQEIALGTKKVIDVVLTEGVSTLGEVVVVGYGSQSRKNLSSSISTVRPDDFNRGAITDVRQLMQGKVAGLNITASGNPNAPAAVVLRGASTLNSSQSPLYVIDGIPGADISAIAPDDITSIDVLKDAAATAIYGNRAANGVIMVTTKKGRRGQFSIGYSGYVGHEKVANRLEMMDADELRSLLTKNGQAFAPADDKGANTDWQKEVERSFAISHNHNLSISGGTEHGNYSASINYAEKEGIMRFSDLKRLIARLSIEQSALKDKIRFGMMVTNSNSNANNVPLLNTVLTQMIRYLPVSPVRNADGTYFENFATVNSYNPVAMIEQAQDNTKSNSLIGSFTTHVKLPFDLTYDLNASYQNYTNLHGEYYNSYYSKYSAIRNFGTNGLALRNAYQNTNKILESYLTWNKKYGIHSINAVLGYSWQGNVIGEGFQTTSTNFPTDNIGYNNLSLSNPYAIAPFRVDFGADGIYQETRLISDFLRLNYNLSDKYLLQLSVRRDGSSVFGANNQWGYFPSAGLAWRIIQEGFMNHQKFFTDLKLRASYGVTGNSTGFNAYTAQIMSGSLGTFYNNGTQMAAYGPIQADNPNLEWEKTATANIGLDFTILNGKISGTLEAYNKNTTGMIYGYTVNPVLIPTGRITANGGSMNNRGIELSLNASPVRTSKFNWNTSLNLAHNRNEITGLTNQLFAGGDSVRITGPNGQGQTGSTIQILKSGKPVGQFFTLEYAGKTADGISQYYDPSRKLTTTPRIGVDYGYLGSPQPKLLLGWTNTFQYGNFDLNVFLRGCLGNKIFNATRADLFRPSTAQYSNILKDAANEPINDVNVYKYSTRFIEDGSYVRLDNATLAYSFKKLGDNIRMLKVYTTVNNFFVITKYKGIDPEISQGGLAPGYDNNNFYPRTRTILLGLNVSF</sequence>
<dbReference type="SUPFAM" id="SSF49464">
    <property type="entry name" value="Carboxypeptidase regulatory domain-like"/>
    <property type="match status" value="1"/>
</dbReference>
<dbReference type="Gene3D" id="2.40.170.20">
    <property type="entry name" value="TonB-dependent receptor, beta-barrel domain"/>
    <property type="match status" value="1"/>
</dbReference>
<keyword evidence="6 8" id="KW-0472">Membrane</keyword>
<protein>
    <submittedName>
        <fullName evidence="13">SusC/RagA family TonB-linked outer membrane protein</fullName>
    </submittedName>
</protein>
<evidence type="ECO:0000259" key="11">
    <source>
        <dbReference type="Pfam" id="PF00593"/>
    </source>
</evidence>
<comment type="subcellular location">
    <subcellularLocation>
        <location evidence="1 8">Cell outer membrane</location>
        <topology evidence="1 8">Multi-pass membrane protein</topology>
    </subcellularLocation>
</comment>
<dbReference type="InterPro" id="IPR039426">
    <property type="entry name" value="TonB-dep_rcpt-like"/>
</dbReference>
<evidence type="ECO:0000256" key="1">
    <source>
        <dbReference type="ARBA" id="ARBA00004571"/>
    </source>
</evidence>
<keyword evidence="10" id="KW-0732">Signal</keyword>
<evidence type="ECO:0000256" key="8">
    <source>
        <dbReference type="PROSITE-ProRule" id="PRU01360"/>
    </source>
</evidence>
<dbReference type="Pfam" id="PF07715">
    <property type="entry name" value="Plug"/>
    <property type="match status" value="1"/>
</dbReference>
<evidence type="ECO:0000256" key="3">
    <source>
        <dbReference type="ARBA" id="ARBA00022452"/>
    </source>
</evidence>
<dbReference type="InterPro" id="IPR037066">
    <property type="entry name" value="Plug_dom_sf"/>
</dbReference>
<dbReference type="InterPro" id="IPR023996">
    <property type="entry name" value="TonB-dep_OMP_SusC/RagA"/>
</dbReference>
<dbReference type="Pfam" id="PF13715">
    <property type="entry name" value="CarbopepD_reg_2"/>
    <property type="match status" value="1"/>
</dbReference>
<gene>
    <name evidence="13" type="ORF">OCK74_09885</name>
</gene>
<evidence type="ECO:0000256" key="6">
    <source>
        <dbReference type="ARBA" id="ARBA00023136"/>
    </source>
</evidence>
<dbReference type="InterPro" id="IPR000531">
    <property type="entry name" value="Beta-barrel_TonB"/>
</dbReference>
<dbReference type="Gene3D" id="2.170.130.10">
    <property type="entry name" value="TonB-dependent receptor, plug domain"/>
    <property type="match status" value="1"/>
</dbReference>
<dbReference type="NCBIfam" id="TIGR04056">
    <property type="entry name" value="OMP_RagA_SusC"/>
    <property type="match status" value="1"/>
</dbReference>
<evidence type="ECO:0000313" key="13">
    <source>
        <dbReference type="EMBL" id="MCU7549425.1"/>
    </source>
</evidence>
<name>A0A9X3B7L9_9BACT</name>
<proteinExistence type="inferred from homology"/>
<feature type="domain" description="TonB-dependent receptor-like beta-barrel" evidence="11">
    <location>
        <begin position="380"/>
        <end position="944"/>
    </location>
</feature>
<evidence type="ECO:0000256" key="10">
    <source>
        <dbReference type="SAM" id="SignalP"/>
    </source>
</evidence>
<dbReference type="InterPro" id="IPR012910">
    <property type="entry name" value="Plug_dom"/>
</dbReference>
<keyword evidence="7 8" id="KW-0998">Cell outer membrane</keyword>